<dbReference type="Proteomes" id="UP000631791">
    <property type="component" value="Unassembled WGS sequence"/>
</dbReference>
<comment type="caution">
    <text evidence="2">The sequence shown here is derived from an EMBL/GenBank/DDBJ whole genome shotgun (WGS) entry which is preliminary data.</text>
</comment>
<evidence type="ECO:0000313" key="2">
    <source>
        <dbReference type="EMBL" id="MBG6104761.1"/>
    </source>
</evidence>
<keyword evidence="3" id="KW-1185">Reference proteome</keyword>
<sequence>MLGELRGRDGAGVGKGVAGADEQLVVLVDHAGGSDRGGQVPCGDGDGVGGGVDRPRLDGSHCRVHVGVEGDDVQLDAGMRAVEALEQHRWGDPSTVHVDAQRPSTGAYGGVGARHWRAVVRG</sequence>
<feature type="region of interest" description="Disordered" evidence="1">
    <location>
        <begin position="31"/>
        <end position="56"/>
    </location>
</feature>
<dbReference type="EMBL" id="JADOTY010000001">
    <property type="protein sequence ID" value="MBG6104761.1"/>
    <property type="molecule type" value="Genomic_DNA"/>
</dbReference>
<gene>
    <name evidence="2" type="ORF">IW249_005175</name>
</gene>
<organism evidence="2 3">
    <name type="scientific">Micromonospora vinacea</name>
    <dbReference type="NCBI Taxonomy" id="709878"/>
    <lineage>
        <taxon>Bacteria</taxon>
        <taxon>Bacillati</taxon>
        <taxon>Actinomycetota</taxon>
        <taxon>Actinomycetes</taxon>
        <taxon>Micromonosporales</taxon>
        <taxon>Micromonosporaceae</taxon>
        <taxon>Micromonospora</taxon>
    </lineage>
</organism>
<protein>
    <submittedName>
        <fullName evidence="2">Uncharacterized protein</fullName>
    </submittedName>
</protein>
<accession>A0ABS0K8E2</accession>
<proteinExistence type="predicted"/>
<evidence type="ECO:0000256" key="1">
    <source>
        <dbReference type="SAM" id="MobiDB-lite"/>
    </source>
</evidence>
<name>A0ABS0K8E2_9ACTN</name>
<reference evidence="2 3" key="1">
    <citation type="submission" date="2020-11" db="EMBL/GenBank/DDBJ databases">
        <title>Sequencing the genomes of 1000 actinobacteria strains.</title>
        <authorList>
            <person name="Klenk H.-P."/>
        </authorList>
    </citation>
    <scope>NUCLEOTIDE SEQUENCE [LARGE SCALE GENOMIC DNA]</scope>
    <source>
        <strain evidence="2 3">DSM 101695</strain>
    </source>
</reference>
<evidence type="ECO:0000313" key="3">
    <source>
        <dbReference type="Proteomes" id="UP000631791"/>
    </source>
</evidence>